<feature type="domain" description="Hypervirulence associated protein TUDOR" evidence="1">
    <location>
        <begin position="4"/>
        <end position="65"/>
    </location>
</feature>
<dbReference type="RefSeq" id="WP_094811921.1">
    <property type="nucleotide sequence ID" value="NZ_PTRA01000001.1"/>
</dbReference>
<dbReference type="InterPro" id="IPR021331">
    <property type="entry name" value="Hva1_TUDOR"/>
</dbReference>
<dbReference type="Pfam" id="PF11160">
    <property type="entry name" value="Hva1_TUDOR"/>
    <property type="match status" value="1"/>
</dbReference>
<keyword evidence="3" id="KW-1185">Reference proteome</keyword>
<comment type="caution">
    <text evidence="2">The sequence shown here is derived from an EMBL/GenBank/DDBJ whole genome shotgun (WGS) entry which is preliminary data.</text>
</comment>
<reference evidence="3" key="1">
    <citation type="submission" date="2018-02" db="EMBL/GenBank/DDBJ databases">
        <title>Genome sequencing of Solimonas sp. HR-BB.</title>
        <authorList>
            <person name="Lee Y."/>
            <person name="Jeon C.O."/>
        </authorList>
    </citation>
    <scope>NUCLEOTIDE SEQUENCE [LARGE SCALE GENOMIC DNA]</scope>
    <source>
        <strain evidence="3">HR-U</strain>
    </source>
</reference>
<accession>A0A2S7IPF7</accession>
<dbReference type="OrthoDB" id="283968at2"/>
<evidence type="ECO:0000313" key="2">
    <source>
        <dbReference type="EMBL" id="PQA59591.1"/>
    </source>
</evidence>
<dbReference type="Proteomes" id="UP000239590">
    <property type="component" value="Unassembled WGS sequence"/>
</dbReference>
<dbReference type="EMBL" id="PTRA01000001">
    <property type="protein sequence ID" value="PQA59591.1"/>
    <property type="molecule type" value="Genomic_DNA"/>
</dbReference>
<dbReference type="Gene3D" id="2.30.30.1060">
    <property type="match status" value="1"/>
</dbReference>
<evidence type="ECO:0000313" key="3">
    <source>
        <dbReference type="Proteomes" id="UP000239590"/>
    </source>
</evidence>
<sequence length="68" mass="7559">MKKGDEVSWKWGNGKAHGTIESVHTETIERKIKGEAITRKGTKDNPALVIKQEDGDKVLKLASEVDKK</sequence>
<name>A0A2S7IPF7_9BACT</name>
<organism evidence="2 3">
    <name type="scientific">Siphonobacter curvatus</name>
    <dbReference type="NCBI Taxonomy" id="2094562"/>
    <lineage>
        <taxon>Bacteria</taxon>
        <taxon>Pseudomonadati</taxon>
        <taxon>Bacteroidota</taxon>
        <taxon>Cytophagia</taxon>
        <taxon>Cytophagales</taxon>
        <taxon>Cytophagaceae</taxon>
        <taxon>Siphonobacter</taxon>
    </lineage>
</organism>
<dbReference type="AlphaFoldDB" id="A0A2S7IPF7"/>
<gene>
    <name evidence="2" type="ORF">C5O19_08110</name>
</gene>
<protein>
    <submittedName>
        <fullName evidence="2">DUF2945 domain-containing protein</fullName>
    </submittedName>
</protein>
<proteinExistence type="predicted"/>
<evidence type="ECO:0000259" key="1">
    <source>
        <dbReference type="Pfam" id="PF11160"/>
    </source>
</evidence>